<protein>
    <submittedName>
        <fullName evidence="4">DUF3048 domain-containing protein</fullName>
    </submittedName>
</protein>
<evidence type="ECO:0000259" key="3">
    <source>
        <dbReference type="Pfam" id="PF17479"/>
    </source>
</evidence>
<dbReference type="SUPFAM" id="SSF159774">
    <property type="entry name" value="YerB-like"/>
    <property type="match status" value="1"/>
</dbReference>
<dbReference type="Pfam" id="PF11258">
    <property type="entry name" value="DUF3048"/>
    <property type="match status" value="1"/>
</dbReference>
<comment type="caution">
    <text evidence="4">The sequence shown here is derived from an EMBL/GenBank/DDBJ whole genome shotgun (WGS) entry which is preliminary data.</text>
</comment>
<feature type="region of interest" description="Disordered" evidence="1">
    <location>
        <begin position="27"/>
        <end position="57"/>
    </location>
</feature>
<dbReference type="Proteomes" id="UP001310386">
    <property type="component" value="Unassembled WGS sequence"/>
</dbReference>
<keyword evidence="5" id="KW-1185">Reference proteome</keyword>
<dbReference type="Pfam" id="PF17479">
    <property type="entry name" value="DUF3048_C"/>
    <property type="match status" value="1"/>
</dbReference>
<dbReference type="InterPro" id="IPR035328">
    <property type="entry name" value="DUF3048_C"/>
</dbReference>
<dbReference type="EMBL" id="JAYJLD010000034">
    <property type="protein sequence ID" value="MEB3103393.1"/>
    <property type="molecule type" value="Genomic_DNA"/>
</dbReference>
<dbReference type="Gene3D" id="3.50.90.10">
    <property type="entry name" value="YerB-like"/>
    <property type="match status" value="1"/>
</dbReference>
<proteinExistence type="predicted"/>
<feature type="domain" description="DUF3048" evidence="3">
    <location>
        <begin position="235"/>
        <end position="343"/>
    </location>
</feature>
<accession>A0ABU5ZLK3</accession>
<organism evidence="4 5">
    <name type="scientific">Ferviditalea candida</name>
    <dbReference type="NCBI Taxonomy" id="3108399"/>
    <lineage>
        <taxon>Bacteria</taxon>
        <taxon>Bacillati</taxon>
        <taxon>Bacillota</taxon>
        <taxon>Bacilli</taxon>
        <taxon>Bacillales</taxon>
        <taxon>Paenibacillaceae</taxon>
        <taxon>Ferviditalea</taxon>
    </lineage>
</organism>
<evidence type="ECO:0000259" key="2">
    <source>
        <dbReference type="Pfam" id="PF11258"/>
    </source>
</evidence>
<name>A0ABU5ZLK3_9BACL</name>
<feature type="domain" description="DUF3048" evidence="2">
    <location>
        <begin position="69"/>
        <end position="208"/>
    </location>
</feature>
<evidence type="ECO:0000313" key="5">
    <source>
        <dbReference type="Proteomes" id="UP001310386"/>
    </source>
</evidence>
<dbReference type="RefSeq" id="WP_371755520.1">
    <property type="nucleotide sequence ID" value="NZ_JAYJLD010000034.1"/>
</dbReference>
<gene>
    <name evidence="4" type="ORF">VF724_17300</name>
</gene>
<evidence type="ECO:0000313" key="4">
    <source>
        <dbReference type="EMBL" id="MEB3103393.1"/>
    </source>
</evidence>
<sequence>MKPFKGVYLFLTVVLGVTLVLTGCGQKPTKPAKEALTSAATPNSETMEPGKADQSVPEAKQSFPYAFPLTGIGTEQEVKERPVMVMVENQAKARPQSGLNEADLVYEILAEGDITRFVAVFQSHSPKVIGPVRSIRPYFVEIGDGVDALIVHAGWSQEAMDLLTERKLAHFDEVYGDGSYYWRDNSRKPPHNLYTSIEKIRLGVERRKLRTEWTNPGLKFAADGVNLPGKPANDVEIHYIQKYYVNYKYDEASKRYLRFMEGKPHTDKETGEQLSAKNILIVEAKHQIVDNYGRRHVDVHGPGNGYLVQEGKVREVTWERKNGVIRAFINGEEAELLPGNTWIQVIPIGSKVSFQ</sequence>
<evidence type="ECO:0000256" key="1">
    <source>
        <dbReference type="SAM" id="MobiDB-lite"/>
    </source>
</evidence>
<dbReference type="InterPro" id="IPR023158">
    <property type="entry name" value="YerB-like_sf"/>
</dbReference>
<dbReference type="PROSITE" id="PS51257">
    <property type="entry name" value="PROKAR_LIPOPROTEIN"/>
    <property type="match status" value="1"/>
</dbReference>
<dbReference type="InterPro" id="IPR021416">
    <property type="entry name" value="DUF3048_N"/>
</dbReference>
<reference evidence="4" key="1">
    <citation type="submission" date="2023-12" db="EMBL/GenBank/DDBJ databases">
        <title>Fervidustalea candida gen. nov., sp. nov., a novel member of the family Paenibacillaceae isolated from a geothermal area.</title>
        <authorList>
            <person name="Li W.-J."/>
            <person name="Jiao J.-Y."/>
            <person name="Chen Y."/>
        </authorList>
    </citation>
    <scope>NUCLEOTIDE SEQUENCE</scope>
    <source>
        <strain evidence="4">SYSU GA230002</strain>
    </source>
</reference>